<gene>
    <name evidence="1" type="ORF">AVDCRST_MAG49-3511</name>
</gene>
<name>A0A6J4V8A5_9BACT</name>
<proteinExistence type="predicted"/>
<feature type="non-terminal residue" evidence="1">
    <location>
        <position position="42"/>
    </location>
</feature>
<feature type="non-terminal residue" evidence="1">
    <location>
        <position position="1"/>
    </location>
</feature>
<organism evidence="1">
    <name type="scientific">uncultured Thermomicrobiales bacterium</name>
    <dbReference type="NCBI Taxonomy" id="1645740"/>
    <lineage>
        <taxon>Bacteria</taxon>
        <taxon>Pseudomonadati</taxon>
        <taxon>Thermomicrobiota</taxon>
        <taxon>Thermomicrobia</taxon>
        <taxon>Thermomicrobiales</taxon>
        <taxon>environmental samples</taxon>
    </lineage>
</organism>
<dbReference type="AlphaFoldDB" id="A0A6J4V8A5"/>
<reference evidence="1" key="1">
    <citation type="submission" date="2020-02" db="EMBL/GenBank/DDBJ databases">
        <authorList>
            <person name="Meier V. D."/>
        </authorList>
    </citation>
    <scope>NUCLEOTIDE SEQUENCE</scope>
    <source>
        <strain evidence="1">AVDCRST_MAG49</strain>
    </source>
</reference>
<protein>
    <submittedName>
        <fullName evidence="1">Uncharacterized protein</fullName>
    </submittedName>
</protein>
<dbReference type="EMBL" id="CADCWG010000243">
    <property type="protein sequence ID" value="CAA9570105.1"/>
    <property type="molecule type" value="Genomic_DNA"/>
</dbReference>
<evidence type="ECO:0000313" key="1">
    <source>
        <dbReference type="EMBL" id="CAA9570105.1"/>
    </source>
</evidence>
<accession>A0A6J4V8A5</accession>
<sequence length="42" mass="4651">CYVSLSSTRRASGTFSTRTSPAPYVTVARMVVYIGKTHRVPF</sequence>